<dbReference type="Gene3D" id="2.170.130.10">
    <property type="entry name" value="TonB-dependent receptor, plug domain"/>
    <property type="match status" value="1"/>
</dbReference>
<comment type="caution">
    <text evidence="11">The sequence shown here is derived from an EMBL/GenBank/DDBJ whole genome shotgun (WGS) entry which is preliminary data.</text>
</comment>
<dbReference type="Proteomes" id="UP001500141">
    <property type="component" value="Unassembled WGS sequence"/>
</dbReference>
<evidence type="ECO:0000256" key="2">
    <source>
        <dbReference type="ARBA" id="ARBA00022448"/>
    </source>
</evidence>
<evidence type="ECO:0000256" key="7">
    <source>
        <dbReference type="ARBA" id="ARBA00023237"/>
    </source>
</evidence>
<keyword evidence="12" id="KW-1185">Reference proteome</keyword>
<feature type="domain" description="TonB-dependent receptor plug" evidence="9">
    <location>
        <begin position="141"/>
        <end position="216"/>
    </location>
</feature>
<comment type="subcellular location">
    <subcellularLocation>
        <location evidence="1 8">Cell outer membrane</location>
        <topology evidence="1 8">Multi-pass membrane protein</topology>
    </subcellularLocation>
</comment>
<evidence type="ECO:0000256" key="4">
    <source>
        <dbReference type="ARBA" id="ARBA00022692"/>
    </source>
</evidence>
<protein>
    <submittedName>
        <fullName evidence="11">Outer membrane beta-barrel family protein</fullName>
    </submittedName>
</protein>
<organism evidence="11 12">
    <name type="scientific">Flavobacterium hankyongi</name>
    <dbReference type="NCBI Taxonomy" id="1176532"/>
    <lineage>
        <taxon>Bacteria</taxon>
        <taxon>Pseudomonadati</taxon>
        <taxon>Bacteroidota</taxon>
        <taxon>Flavobacteriia</taxon>
        <taxon>Flavobacteriales</taxon>
        <taxon>Flavobacteriaceae</taxon>
        <taxon>Flavobacterium</taxon>
    </lineage>
</organism>
<evidence type="ECO:0000256" key="6">
    <source>
        <dbReference type="ARBA" id="ARBA00023136"/>
    </source>
</evidence>
<keyword evidence="2 8" id="KW-0813">Transport</keyword>
<sequence>MKQLIYALTLLLPALIFGQDVIVKGTVFEKTNQNPIELASITLFDSETNVIIQETTSDAKGDFEVKIKPGKYHLHINFFDFEPAILNQIQILEDKNIGKVFLIAKETKVLDEVKIVAEKSSIETRLDKKIFNVGKDLISKGGSANDILNNVPSVSVNALGAVSLRGNTSVRILINGKPSVMTQNNGLQQIPAETIERIEVITNPSAQYDAQGASGIINIILKKNKTNGFGSSVTATVGVPNYNLIGVNMNYKKEKFNLFSDIGYGRMSVFGDDELFRTNYENGKVTNYIDQKTDRNRNFNRFNLYLGSDYYINTNNTMTLSYYYRNNVSKNNVDYRFAYLDTNKNITQLTTANETYKEPQISNQIELNYVKTFEKKGKKLTASVQYDFWNDDENEWIVERNEIPIPTVKTLKSRDIESSKDVVFQSDMSFPLTEKSKFDIGLKGEIRRINSDYIVWDNTVQIDSLTNLLHYDERIFGVYSQYSNGFKKFQYQLGLRAEHFNTGSSDLKNEFKTDKNYTKLFPTVHLTYEIKNNFNVQLSYSRRIDRPSFFQLNPFGGIADRRNIRIGNPDLNPMYIDSYELGTLYKWEKLTLNPSVYHQHTINLFDIIVTRNSNDYLVEKSINLGTENRYGFEINATYTPYKWWFLSSDFNFYKFDQKGIFNVSNNSWTSRLNSRIKLTSWSVQNNFNIIGAKKSGQIDSQKQLWTDIAIAKEFCKEKASLTLKVDNIFDSRISKDYISGNNYTIDAERRFSGTRATLTFTYKFNRKKGDRDRLPQ</sequence>
<dbReference type="PANTHER" id="PTHR30069:SF29">
    <property type="entry name" value="HEMOGLOBIN AND HEMOGLOBIN-HAPTOGLOBIN-BINDING PROTEIN 1-RELATED"/>
    <property type="match status" value="1"/>
</dbReference>
<accession>A0ABP9AA68</accession>
<keyword evidence="6 8" id="KW-0472">Membrane</keyword>
<reference evidence="12" key="1">
    <citation type="journal article" date="2019" name="Int. J. Syst. Evol. Microbiol.">
        <title>The Global Catalogue of Microorganisms (GCM) 10K type strain sequencing project: providing services to taxonomists for standard genome sequencing and annotation.</title>
        <authorList>
            <consortium name="The Broad Institute Genomics Platform"/>
            <consortium name="The Broad Institute Genome Sequencing Center for Infectious Disease"/>
            <person name="Wu L."/>
            <person name="Ma J."/>
        </authorList>
    </citation>
    <scope>NUCLEOTIDE SEQUENCE [LARGE SCALE GENOMIC DNA]</scope>
    <source>
        <strain evidence="12">JCM 18198</strain>
    </source>
</reference>
<dbReference type="SUPFAM" id="SSF56935">
    <property type="entry name" value="Porins"/>
    <property type="match status" value="1"/>
</dbReference>
<gene>
    <name evidence="11" type="ORF">GCM10023230_30250</name>
</gene>
<dbReference type="SUPFAM" id="SSF49464">
    <property type="entry name" value="Carboxypeptidase regulatory domain-like"/>
    <property type="match status" value="1"/>
</dbReference>
<keyword evidence="5" id="KW-0732">Signal</keyword>
<dbReference type="Pfam" id="PF07715">
    <property type="entry name" value="Plug"/>
    <property type="match status" value="1"/>
</dbReference>
<keyword evidence="3 8" id="KW-1134">Transmembrane beta strand</keyword>
<dbReference type="InterPro" id="IPR008969">
    <property type="entry name" value="CarboxyPept-like_regulatory"/>
</dbReference>
<dbReference type="Pfam" id="PF13620">
    <property type="entry name" value="CarboxypepD_reg"/>
    <property type="match status" value="1"/>
</dbReference>
<keyword evidence="4 8" id="KW-0812">Transmembrane</keyword>
<evidence type="ECO:0000256" key="1">
    <source>
        <dbReference type="ARBA" id="ARBA00004571"/>
    </source>
</evidence>
<dbReference type="Gene3D" id="2.40.170.20">
    <property type="entry name" value="TonB-dependent receptor, beta-barrel domain"/>
    <property type="match status" value="1"/>
</dbReference>
<dbReference type="Pfam" id="PF14905">
    <property type="entry name" value="OMP_b-brl_3"/>
    <property type="match status" value="1"/>
</dbReference>
<dbReference type="PANTHER" id="PTHR30069">
    <property type="entry name" value="TONB-DEPENDENT OUTER MEMBRANE RECEPTOR"/>
    <property type="match status" value="1"/>
</dbReference>
<evidence type="ECO:0000256" key="8">
    <source>
        <dbReference type="PROSITE-ProRule" id="PRU01360"/>
    </source>
</evidence>
<feature type="domain" description="Outer membrane protein beta-barrel" evidence="10">
    <location>
        <begin position="371"/>
        <end position="762"/>
    </location>
</feature>
<dbReference type="InterPro" id="IPR041700">
    <property type="entry name" value="OMP_b-brl_3"/>
</dbReference>
<dbReference type="InterPro" id="IPR012910">
    <property type="entry name" value="Plug_dom"/>
</dbReference>
<dbReference type="InterPro" id="IPR037066">
    <property type="entry name" value="Plug_dom_sf"/>
</dbReference>
<evidence type="ECO:0000313" key="11">
    <source>
        <dbReference type="EMBL" id="GAA4776997.1"/>
    </source>
</evidence>
<evidence type="ECO:0000313" key="12">
    <source>
        <dbReference type="Proteomes" id="UP001500141"/>
    </source>
</evidence>
<dbReference type="InterPro" id="IPR039426">
    <property type="entry name" value="TonB-dep_rcpt-like"/>
</dbReference>
<evidence type="ECO:0000256" key="3">
    <source>
        <dbReference type="ARBA" id="ARBA00022452"/>
    </source>
</evidence>
<dbReference type="EMBL" id="BAABIP010000022">
    <property type="protein sequence ID" value="GAA4776997.1"/>
    <property type="molecule type" value="Genomic_DNA"/>
</dbReference>
<keyword evidence="7 8" id="KW-0998">Cell outer membrane</keyword>
<dbReference type="InterPro" id="IPR036942">
    <property type="entry name" value="Beta-barrel_TonB_sf"/>
</dbReference>
<comment type="similarity">
    <text evidence="8">Belongs to the TonB-dependent receptor family.</text>
</comment>
<evidence type="ECO:0000256" key="5">
    <source>
        <dbReference type="ARBA" id="ARBA00022729"/>
    </source>
</evidence>
<dbReference type="PROSITE" id="PS52016">
    <property type="entry name" value="TONB_DEPENDENT_REC_3"/>
    <property type="match status" value="1"/>
</dbReference>
<dbReference type="RefSeq" id="WP_264543023.1">
    <property type="nucleotide sequence ID" value="NZ_BAABIP010000022.1"/>
</dbReference>
<dbReference type="Gene3D" id="2.60.40.1120">
    <property type="entry name" value="Carboxypeptidase-like, regulatory domain"/>
    <property type="match status" value="1"/>
</dbReference>
<proteinExistence type="inferred from homology"/>
<name>A0ABP9AA68_9FLAO</name>
<evidence type="ECO:0000259" key="10">
    <source>
        <dbReference type="Pfam" id="PF14905"/>
    </source>
</evidence>
<evidence type="ECO:0000259" key="9">
    <source>
        <dbReference type="Pfam" id="PF07715"/>
    </source>
</evidence>